<accession>E7QXF0</accession>
<evidence type="ECO:0000259" key="2">
    <source>
        <dbReference type="Pfam" id="PF24035"/>
    </source>
</evidence>
<dbReference type="STRING" id="797209.GCA_000376445_02953"/>
<reference evidence="4" key="2">
    <citation type="submission" date="2016-11" db="EMBL/GenBank/DDBJ databases">
        <authorList>
            <person name="Jaros S."/>
            <person name="Januszkiewicz K."/>
            <person name="Wedrychowicz H."/>
        </authorList>
    </citation>
    <scope>NUCLEOTIDE SEQUENCE [LARGE SCALE GENOMIC DNA]</scope>
    <source>
        <strain evidence="4">DX253</strain>
    </source>
</reference>
<dbReference type="EMBL" id="FRAN01000001">
    <property type="protein sequence ID" value="SHK27251.1"/>
    <property type="molecule type" value="Genomic_DNA"/>
</dbReference>
<dbReference type="Proteomes" id="UP000184203">
    <property type="component" value="Unassembled WGS sequence"/>
</dbReference>
<evidence type="ECO:0000256" key="1">
    <source>
        <dbReference type="SAM" id="MobiDB-lite"/>
    </source>
</evidence>
<reference evidence="3 5" key="1">
    <citation type="journal article" date="2014" name="ISME J.">
        <title>Trehalose/2-sulfotrehalose biosynthesis and glycine-betaine uptake are widely spread mechanisms for osmoadaptation in the Halobacteriales.</title>
        <authorList>
            <person name="Youssef N.H."/>
            <person name="Savage-Ashlock K.N."/>
            <person name="McCully A.L."/>
            <person name="Luedtke B."/>
            <person name="Shaw E.I."/>
            <person name="Hoff W.D."/>
            <person name="Elshahed M.S."/>
        </authorList>
    </citation>
    <scope>NUCLEOTIDE SEQUENCE [LARGE SCALE GENOMIC DNA]</scope>
    <source>
        <strain evidence="3 5">DX253</strain>
    </source>
</reference>
<dbReference type="Pfam" id="PF24035">
    <property type="entry name" value="DUF7344"/>
    <property type="match status" value="1"/>
</dbReference>
<gene>
    <name evidence="4" type="ORF">SAMN05444342_1167</name>
    <name evidence="3" type="ORF">ZOD2009_17443</name>
</gene>
<dbReference type="AlphaFoldDB" id="E7QXF0"/>
<reference evidence="6" key="3">
    <citation type="submission" date="2016-11" db="EMBL/GenBank/DDBJ databases">
        <authorList>
            <person name="Varghese N."/>
            <person name="Submissions S."/>
        </authorList>
    </citation>
    <scope>NUCLEOTIDE SEQUENCE [LARGE SCALE GENOMIC DNA]</scope>
    <source>
        <strain evidence="6">DX253</strain>
    </source>
</reference>
<organism evidence="3 5">
    <name type="scientific">Haladaptatus paucihalophilus DX253</name>
    <dbReference type="NCBI Taxonomy" id="797209"/>
    <lineage>
        <taxon>Archaea</taxon>
        <taxon>Methanobacteriati</taxon>
        <taxon>Methanobacteriota</taxon>
        <taxon>Stenosarchaea group</taxon>
        <taxon>Halobacteria</taxon>
        <taxon>Halobacteriales</taxon>
        <taxon>Haladaptataceae</taxon>
        <taxon>Haladaptatus</taxon>
    </lineage>
</organism>
<proteinExistence type="predicted"/>
<dbReference type="Proteomes" id="UP000003751">
    <property type="component" value="Unassembled WGS sequence"/>
</dbReference>
<feature type="domain" description="DUF7344" evidence="2">
    <location>
        <begin position="35"/>
        <end position="104"/>
    </location>
</feature>
<feature type="compositionally biased region" description="Basic and acidic residues" evidence="1">
    <location>
        <begin position="9"/>
        <end position="21"/>
    </location>
</feature>
<evidence type="ECO:0000313" key="4">
    <source>
        <dbReference type="EMBL" id="SHK27251.1"/>
    </source>
</evidence>
<name>E7QXF0_HALPU</name>
<protein>
    <recommendedName>
        <fullName evidence="2">DUF7344 domain-containing protein</fullName>
    </recommendedName>
</protein>
<feature type="region of interest" description="Disordered" evidence="1">
    <location>
        <begin position="1"/>
        <end position="32"/>
    </location>
</feature>
<evidence type="ECO:0000313" key="6">
    <source>
        <dbReference type="Proteomes" id="UP000184203"/>
    </source>
</evidence>
<sequence length="134" mass="15665">MMSDSEQPNDTHLETSRRHPEEESDSSLPPGTVERILSDAQRRALCQYLVESPLTTMDELIDLLVQHDDFRGRETALIRLHHIHLPMLEDCGILTYEARSETVRYWGHEELERRLELCRDSETDDVNDHPKSRT</sequence>
<dbReference type="PATRIC" id="fig|797209.4.peg.3415"/>
<dbReference type="EMBL" id="AEMG01000019">
    <property type="protein sequence ID" value="EFW90953.1"/>
    <property type="molecule type" value="Genomic_DNA"/>
</dbReference>
<dbReference type="InterPro" id="IPR055768">
    <property type="entry name" value="DUF7344"/>
</dbReference>
<dbReference type="RefSeq" id="WP_007981984.1">
    <property type="nucleotide sequence ID" value="NZ_AEMG01000019.1"/>
</dbReference>
<keyword evidence="6" id="KW-1185">Reference proteome</keyword>
<evidence type="ECO:0000313" key="5">
    <source>
        <dbReference type="Proteomes" id="UP000003751"/>
    </source>
</evidence>
<dbReference type="OrthoDB" id="21363at2157"/>
<evidence type="ECO:0000313" key="3">
    <source>
        <dbReference type="EMBL" id="EFW90953.1"/>
    </source>
</evidence>